<organism evidence="1 2">
    <name type="scientific">Aspergillus tanneri</name>
    <dbReference type="NCBI Taxonomy" id="1220188"/>
    <lineage>
        <taxon>Eukaryota</taxon>
        <taxon>Fungi</taxon>
        <taxon>Dikarya</taxon>
        <taxon>Ascomycota</taxon>
        <taxon>Pezizomycotina</taxon>
        <taxon>Eurotiomycetes</taxon>
        <taxon>Eurotiomycetidae</taxon>
        <taxon>Eurotiales</taxon>
        <taxon>Aspergillaceae</taxon>
        <taxon>Aspergillus</taxon>
        <taxon>Aspergillus subgen. Circumdati</taxon>
    </lineage>
</organism>
<dbReference type="EMBL" id="SOSA01000569">
    <property type="protein sequence ID" value="THC90038.1"/>
    <property type="molecule type" value="Genomic_DNA"/>
</dbReference>
<dbReference type="VEuPathDB" id="FungiDB:EYZ11_010507"/>
<accession>A0A4S3J7C0</accession>
<comment type="caution">
    <text evidence="1">The sequence shown here is derived from an EMBL/GenBank/DDBJ whole genome shotgun (WGS) entry which is preliminary data.</text>
</comment>
<proteinExistence type="predicted"/>
<protein>
    <submittedName>
        <fullName evidence="1">Uncharacterized protein</fullName>
    </submittedName>
</protein>
<evidence type="ECO:0000313" key="1">
    <source>
        <dbReference type="EMBL" id="THC90038.1"/>
    </source>
</evidence>
<keyword evidence="2" id="KW-1185">Reference proteome</keyword>
<dbReference type="Proteomes" id="UP000308092">
    <property type="component" value="Unassembled WGS sequence"/>
</dbReference>
<sequence length="26" mass="3111">MENCLVYLDEAYTRGTDLNYHLWSGF</sequence>
<reference evidence="1 2" key="1">
    <citation type="submission" date="2019-03" db="EMBL/GenBank/DDBJ databases">
        <title>The genome sequence of a newly discovered highly antifungal drug resistant Aspergillus species, Aspergillus tanneri NIH 1004.</title>
        <authorList>
            <person name="Mounaud S."/>
            <person name="Singh I."/>
            <person name="Joardar V."/>
            <person name="Pakala S."/>
            <person name="Pakala S."/>
            <person name="Venepally P."/>
            <person name="Hoover J."/>
            <person name="Nierman W."/>
            <person name="Chung J."/>
            <person name="Losada L."/>
        </authorList>
    </citation>
    <scope>NUCLEOTIDE SEQUENCE [LARGE SCALE GENOMIC DNA]</scope>
    <source>
        <strain evidence="1 2">NIH1004</strain>
    </source>
</reference>
<name>A0A4S3J7C0_9EURO</name>
<gene>
    <name evidence="1" type="ORF">EYZ11_010507</name>
</gene>
<dbReference type="AlphaFoldDB" id="A0A4S3J7C0"/>
<evidence type="ECO:0000313" key="2">
    <source>
        <dbReference type="Proteomes" id="UP000308092"/>
    </source>
</evidence>